<evidence type="ECO:0000313" key="11">
    <source>
        <dbReference type="Proteomes" id="UP001158049"/>
    </source>
</evidence>
<comment type="similarity">
    <text evidence="2">Belongs to the YkuD family.</text>
</comment>
<dbReference type="Pfam" id="PF24125">
    <property type="entry name" value="Cds6_C"/>
    <property type="match status" value="1"/>
</dbReference>
<feature type="signal peptide" evidence="8">
    <location>
        <begin position="1"/>
        <end position="28"/>
    </location>
</feature>
<feature type="active site" description="Proton donor/acceptor" evidence="7">
    <location>
        <position position="231"/>
    </location>
</feature>
<keyword evidence="11" id="KW-1185">Reference proteome</keyword>
<organism evidence="10 11">
    <name type="scientific">Noviherbaspirillum suwonense</name>
    <dbReference type="NCBI Taxonomy" id="1224511"/>
    <lineage>
        <taxon>Bacteria</taxon>
        <taxon>Pseudomonadati</taxon>
        <taxon>Pseudomonadota</taxon>
        <taxon>Betaproteobacteria</taxon>
        <taxon>Burkholderiales</taxon>
        <taxon>Oxalobacteraceae</taxon>
        <taxon>Noviherbaspirillum</taxon>
    </lineage>
</organism>
<reference evidence="10 11" key="1">
    <citation type="submission" date="2017-05" db="EMBL/GenBank/DDBJ databases">
        <authorList>
            <person name="Varghese N."/>
            <person name="Submissions S."/>
        </authorList>
    </citation>
    <scope>NUCLEOTIDE SEQUENCE [LARGE SCALE GENOMIC DNA]</scope>
    <source>
        <strain evidence="10 11">DSM 26001</strain>
    </source>
</reference>
<dbReference type="RefSeq" id="WP_283440916.1">
    <property type="nucleotide sequence ID" value="NZ_FXUL01000002.1"/>
</dbReference>
<sequence length="402" mass="44733">MALRIRQLAVMRTLVGTLLAGAVTLAAAAPGRPAPDPDQMLIEVYKDLGARHLRDALARADKLVAAYPNFQLGHLIRGDLLLMQTHEVDRFGAVDGAAPQALADLRHEAVARMKALLERPDPARVPRAVLQLRPDQKKVLVVDAHRSRLYVYENRQGEMHFLRDFYISQGKLGVNKEKEGDQKTPLGVYYITGRLAGRRLPDLYGVGALPISYPNEWDKLHGRAGSGIWLHGTPARNYSRPPLSSDGCVVLTNPDLRDVYGSVEVGKTPVVIASEADFVTRKQVADERAQAQSMVEGWRAALQDPDPQKLRAQYSSRFRTEQGEELDDWLARQRKSTEGLVKPAMALRALSLFRYPGRDEVLVATFTVDAVAGAKRVSSRKRQYWTREGGAWKVLSESSWQG</sequence>
<evidence type="ECO:0000256" key="3">
    <source>
        <dbReference type="ARBA" id="ARBA00022679"/>
    </source>
</evidence>
<comment type="caution">
    <text evidence="10">The sequence shown here is derived from an EMBL/GenBank/DDBJ whole genome shotgun (WGS) entry which is preliminary data.</text>
</comment>
<dbReference type="PANTHER" id="PTHR36699">
    <property type="entry name" value="LD-TRANSPEPTIDASE"/>
    <property type="match status" value="1"/>
</dbReference>
<evidence type="ECO:0000313" key="10">
    <source>
        <dbReference type="EMBL" id="SMP48120.1"/>
    </source>
</evidence>
<keyword evidence="4 7" id="KW-0133">Cell shape</keyword>
<dbReference type="Pfam" id="PF03734">
    <property type="entry name" value="YkuD"/>
    <property type="match status" value="1"/>
</dbReference>
<feature type="active site" description="Nucleophile" evidence="7">
    <location>
        <position position="248"/>
    </location>
</feature>
<dbReference type="PANTHER" id="PTHR36699:SF1">
    <property type="entry name" value="L,D-TRANSPEPTIDASE YAFK-RELATED"/>
    <property type="match status" value="1"/>
</dbReference>
<dbReference type="Proteomes" id="UP001158049">
    <property type="component" value="Unassembled WGS sequence"/>
</dbReference>
<protein>
    <submittedName>
        <fullName evidence="10">Murein L,D-transpeptidase YafK</fullName>
    </submittedName>
</protein>
<evidence type="ECO:0000256" key="1">
    <source>
        <dbReference type="ARBA" id="ARBA00004752"/>
    </source>
</evidence>
<proteinExistence type="inferred from homology"/>
<evidence type="ECO:0000256" key="4">
    <source>
        <dbReference type="ARBA" id="ARBA00022960"/>
    </source>
</evidence>
<evidence type="ECO:0000256" key="7">
    <source>
        <dbReference type="PROSITE-ProRule" id="PRU01373"/>
    </source>
</evidence>
<evidence type="ECO:0000256" key="2">
    <source>
        <dbReference type="ARBA" id="ARBA00005992"/>
    </source>
</evidence>
<dbReference type="Gene3D" id="2.40.440.10">
    <property type="entry name" value="L,D-transpeptidase catalytic domain-like"/>
    <property type="match status" value="1"/>
</dbReference>
<dbReference type="SUPFAM" id="SSF141523">
    <property type="entry name" value="L,D-transpeptidase catalytic domain-like"/>
    <property type="match status" value="1"/>
</dbReference>
<dbReference type="PROSITE" id="PS52029">
    <property type="entry name" value="LD_TPASE"/>
    <property type="match status" value="1"/>
</dbReference>
<dbReference type="EMBL" id="FXUL01000002">
    <property type="protein sequence ID" value="SMP48120.1"/>
    <property type="molecule type" value="Genomic_DNA"/>
</dbReference>
<keyword evidence="3" id="KW-0808">Transferase</keyword>
<keyword evidence="5 7" id="KW-0573">Peptidoglycan synthesis</keyword>
<evidence type="ECO:0000256" key="6">
    <source>
        <dbReference type="ARBA" id="ARBA00023316"/>
    </source>
</evidence>
<keyword evidence="6 7" id="KW-0961">Cell wall biogenesis/degradation</keyword>
<evidence type="ECO:0000256" key="8">
    <source>
        <dbReference type="SAM" id="SignalP"/>
    </source>
</evidence>
<dbReference type="InterPro" id="IPR056203">
    <property type="entry name" value="Cds6_C"/>
</dbReference>
<evidence type="ECO:0000259" key="9">
    <source>
        <dbReference type="PROSITE" id="PS52029"/>
    </source>
</evidence>
<dbReference type="InterPro" id="IPR038063">
    <property type="entry name" value="Transpep_catalytic_dom"/>
</dbReference>
<evidence type="ECO:0000256" key="5">
    <source>
        <dbReference type="ARBA" id="ARBA00022984"/>
    </source>
</evidence>
<dbReference type="InterPro" id="IPR005490">
    <property type="entry name" value="LD_TPept_cat_dom"/>
</dbReference>
<feature type="chain" id="PRO_5046170907" evidence="8">
    <location>
        <begin position="29"/>
        <end position="402"/>
    </location>
</feature>
<name>A0ABY1PW42_9BURK</name>
<gene>
    <name evidence="10" type="ORF">SAMN06295970_102110</name>
</gene>
<feature type="domain" description="L,D-TPase catalytic" evidence="9">
    <location>
        <begin position="138"/>
        <end position="273"/>
    </location>
</feature>
<accession>A0ABY1PW42</accession>
<dbReference type="CDD" id="cd16913">
    <property type="entry name" value="YkuD_like"/>
    <property type="match status" value="1"/>
</dbReference>
<keyword evidence="8" id="KW-0732">Signal</keyword>
<comment type="pathway">
    <text evidence="1 7">Cell wall biogenesis; peptidoglycan biosynthesis.</text>
</comment>